<organism evidence="1 2">
    <name type="scientific">Iris pallida</name>
    <name type="common">Sweet iris</name>
    <dbReference type="NCBI Taxonomy" id="29817"/>
    <lineage>
        <taxon>Eukaryota</taxon>
        <taxon>Viridiplantae</taxon>
        <taxon>Streptophyta</taxon>
        <taxon>Embryophyta</taxon>
        <taxon>Tracheophyta</taxon>
        <taxon>Spermatophyta</taxon>
        <taxon>Magnoliopsida</taxon>
        <taxon>Liliopsida</taxon>
        <taxon>Asparagales</taxon>
        <taxon>Iridaceae</taxon>
        <taxon>Iridoideae</taxon>
        <taxon>Irideae</taxon>
        <taxon>Iris</taxon>
    </lineage>
</organism>
<keyword evidence="1" id="KW-0472">Membrane</keyword>
<dbReference type="Proteomes" id="UP001140949">
    <property type="component" value="Unassembled WGS sequence"/>
</dbReference>
<dbReference type="InterPro" id="IPR015421">
    <property type="entry name" value="PyrdxlP-dep_Trfase_major"/>
</dbReference>
<evidence type="ECO:0000313" key="2">
    <source>
        <dbReference type="Proteomes" id="UP001140949"/>
    </source>
</evidence>
<keyword evidence="1" id="KW-0812">Transmembrane</keyword>
<comment type="caution">
    <text evidence="1">The sequence shown here is derived from an EMBL/GenBank/DDBJ whole genome shotgun (WGS) entry which is preliminary data.</text>
</comment>
<protein>
    <submittedName>
        <fullName evidence="1">RING finger and transmembrane domain-containing protein 2</fullName>
    </submittedName>
</protein>
<accession>A0AAX6HBI4</accession>
<reference evidence="1" key="2">
    <citation type="submission" date="2023-04" db="EMBL/GenBank/DDBJ databases">
        <authorList>
            <person name="Bruccoleri R.E."/>
            <person name="Oakeley E.J."/>
            <person name="Faust A.-M."/>
            <person name="Dessus-Babus S."/>
            <person name="Altorfer M."/>
            <person name="Burckhardt D."/>
            <person name="Oertli M."/>
            <person name="Naumann U."/>
            <person name="Petersen F."/>
            <person name="Wong J."/>
        </authorList>
    </citation>
    <scope>NUCLEOTIDE SEQUENCE</scope>
    <source>
        <strain evidence="1">GSM-AAB239-AS_SAM_17_03QT</strain>
        <tissue evidence="1">Leaf</tissue>
    </source>
</reference>
<name>A0AAX6HBI4_IRIPA</name>
<sequence length="101" mass="11543">MSRPGEGVCRRAVEIRAHYLHYHWIIGRCPKSQYSWVQHVLQKSSYINIACFGKLLTGRAIPLAVTLSQESIFEVFKDNLKSTQAMGCTEATKAIEWFKDP</sequence>
<evidence type="ECO:0000313" key="1">
    <source>
        <dbReference type="EMBL" id="KAJ6837941.1"/>
    </source>
</evidence>
<dbReference type="EMBL" id="JANAVB010011000">
    <property type="protein sequence ID" value="KAJ6837941.1"/>
    <property type="molecule type" value="Genomic_DNA"/>
</dbReference>
<keyword evidence="2" id="KW-1185">Reference proteome</keyword>
<dbReference type="Gene3D" id="3.40.640.10">
    <property type="entry name" value="Type I PLP-dependent aspartate aminotransferase-like (Major domain)"/>
    <property type="match status" value="1"/>
</dbReference>
<dbReference type="AlphaFoldDB" id="A0AAX6HBI4"/>
<gene>
    <name evidence="1" type="ORF">M6B38_321690</name>
</gene>
<reference evidence="1" key="1">
    <citation type="journal article" date="2023" name="GigaByte">
        <title>Genome assembly of the bearded iris, Iris pallida Lam.</title>
        <authorList>
            <person name="Bruccoleri R.E."/>
            <person name="Oakeley E.J."/>
            <person name="Faust A.M.E."/>
            <person name="Altorfer M."/>
            <person name="Dessus-Babus S."/>
            <person name="Burckhardt D."/>
            <person name="Oertli M."/>
            <person name="Naumann U."/>
            <person name="Petersen F."/>
            <person name="Wong J."/>
        </authorList>
    </citation>
    <scope>NUCLEOTIDE SEQUENCE</scope>
    <source>
        <strain evidence="1">GSM-AAB239-AS_SAM_17_03QT</strain>
    </source>
</reference>
<proteinExistence type="predicted"/>